<dbReference type="Proteomes" id="UP000011087">
    <property type="component" value="Unassembled WGS sequence"/>
</dbReference>
<evidence type="ECO:0000256" key="1">
    <source>
        <dbReference type="SAM" id="Phobius"/>
    </source>
</evidence>
<evidence type="ECO:0000313" key="4">
    <source>
        <dbReference type="EnsemblProtists" id="EKX38201"/>
    </source>
</evidence>
<dbReference type="GO" id="GO:0016717">
    <property type="term" value="F:oxidoreductase activity, acting on paired donors, with oxidation of a pair of donors resulting in the reduction of molecular oxygen to two molecules of water"/>
    <property type="evidence" value="ECO:0007669"/>
    <property type="project" value="TreeGrafter"/>
</dbReference>
<dbReference type="STRING" id="905079.L1IPI2"/>
<dbReference type="PANTHER" id="PTHR19353">
    <property type="entry name" value="FATTY ACID DESATURASE 2"/>
    <property type="match status" value="1"/>
</dbReference>
<dbReference type="EnsemblProtists" id="EKX38201">
    <property type="protein sequence ID" value="EKX38201"/>
    <property type="gene ID" value="GUITHDRAFT_89468"/>
</dbReference>
<evidence type="ECO:0000259" key="2">
    <source>
        <dbReference type="Pfam" id="PF00487"/>
    </source>
</evidence>
<proteinExistence type="predicted"/>
<dbReference type="PaxDb" id="55529-EKX38201"/>
<feature type="domain" description="Fatty acid desaturase" evidence="2">
    <location>
        <begin position="151"/>
        <end position="423"/>
    </location>
</feature>
<gene>
    <name evidence="3" type="ORF">GUITHDRAFT_89468</name>
</gene>
<evidence type="ECO:0000313" key="3">
    <source>
        <dbReference type="EMBL" id="EKX38201.1"/>
    </source>
</evidence>
<dbReference type="PANTHER" id="PTHR19353:SF75">
    <property type="entry name" value="FATTY ACID DESATURASE, PUTATIVE-RELATED"/>
    <property type="match status" value="1"/>
</dbReference>
<dbReference type="OMA" id="RECTAIF"/>
<dbReference type="InterPro" id="IPR012171">
    <property type="entry name" value="Fatty_acid_desaturase"/>
</dbReference>
<keyword evidence="1" id="KW-1133">Transmembrane helix</keyword>
<dbReference type="InterPro" id="IPR036400">
    <property type="entry name" value="Cyt_B5-like_heme/steroid_sf"/>
</dbReference>
<sequence>MAPCAEALTGKPEGDGVLAQGGERVFASEHDLPEDAVAIDGVVYSLRGWNHPGGDQILLFGGNDVSVQYRMIHPFHAPGVVGKMPKIGVLESYRKDYSFGSKFEKDLIEAVGKVVKPNQRFATPGFCMRLVFYISLYSVLMYSYVVYGSSWLLCAALGVSQALIGLNVQHDANHGAISRFPVVNEILGFGADLIGGSKYLWLQQHWTHHAYTNDIERDPDAKSCDPFFLFHNYPHDSPMRKAFHAFQHFWMLPILSFYWLSSIVSSEAISVTHISSKQGGMRFENSYLKNHRIQTWLLRAFYLACTSLSPFYHHQWHTALLHVWFMSVVESLSLAIPFALSHNFEDAERHPLDAGNGEPVDWYKSQVETSSTYGGKVAGWITGGLNFQVEHHLFPRMSSAWYPYIQPVVSEVCKKHGVRYAYYPSFFHNLFSTVKYIRDVGTGAIAMKKKN</sequence>
<dbReference type="EMBL" id="JH993051">
    <property type="protein sequence ID" value="EKX38201.1"/>
    <property type="molecule type" value="Genomic_DNA"/>
</dbReference>
<dbReference type="SUPFAM" id="SSF55856">
    <property type="entry name" value="Cytochrome b5-like heme/steroid binding domain"/>
    <property type="match status" value="1"/>
</dbReference>
<dbReference type="KEGG" id="gtt:GUITHDRAFT_89468"/>
<feature type="transmembrane region" description="Helical" evidence="1">
    <location>
        <begin position="126"/>
        <end position="147"/>
    </location>
</feature>
<organism evidence="3">
    <name type="scientific">Guillardia theta (strain CCMP2712)</name>
    <name type="common">Cryptophyte</name>
    <dbReference type="NCBI Taxonomy" id="905079"/>
    <lineage>
        <taxon>Eukaryota</taxon>
        <taxon>Cryptophyceae</taxon>
        <taxon>Pyrenomonadales</taxon>
        <taxon>Geminigeraceae</taxon>
        <taxon>Guillardia</taxon>
    </lineage>
</organism>
<reference evidence="4" key="3">
    <citation type="submission" date="2015-06" db="UniProtKB">
        <authorList>
            <consortium name="EnsemblProtists"/>
        </authorList>
    </citation>
    <scope>IDENTIFICATION</scope>
</reference>
<dbReference type="PIRSF" id="PIRSF015921">
    <property type="entry name" value="FA_sphinglp_des"/>
    <property type="match status" value="1"/>
</dbReference>
<accession>L1IPI2</accession>
<dbReference type="GeneID" id="17294926"/>
<keyword evidence="1" id="KW-0472">Membrane</keyword>
<dbReference type="OrthoDB" id="260519at2759"/>
<reference evidence="5" key="2">
    <citation type="submission" date="2012-11" db="EMBL/GenBank/DDBJ databases">
        <authorList>
            <person name="Kuo A."/>
            <person name="Curtis B.A."/>
            <person name="Tanifuji G."/>
            <person name="Burki F."/>
            <person name="Gruber A."/>
            <person name="Irimia M."/>
            <person name="Maruyama S."/>
            <person name="Arias M.C."/>
            <person name="Ball S.G."/>
            <person name="Gile G.H."/>
            <person name="Hirakawa Y."/>
            <person name="Hopkins J.F."/>
            <person name="Rensing S.A."/>
            <person name="Schmutz J."/>
            <person name="Symeonidi A."/>
            <person name="Elias M."/>
            <person name="Eveleigh R.J."/>
            <person name="Herman E.K."/>
            <person name="Klute M.J."/>
            <person name="Nakayama T."/>
            <person name="Obornik M."/>
            <person name="Reyes-Prieto A."/>
            <person name="Armbrust E.V."/>
            <person name="Aves S.J."/>
            <person name="Beiko R.G."/>
            <person name="Coutinho P."/>
            <person name="Dacks J.B."/>
            <person name="Durnford D.G."/>
            <person name="Fast N.M."/>
            <person name="Green B.R."/>
            <person name="Grisdale C."/>
            <person name="Hempe F."/>
            <person name="Henrissat B."/>
            <person name="Hoppner M.P."/>
            <person name="Ishida K.-I."/>
            <person name="Kim E."/>
            <person name="Koreny L."/>
            <person name="Kroth P.G."/>
            <person name="Liu Y."/>
            <person name="Malik S.-B."/>
            <person name="Maier U.G."/>
            <person name="McRose D."/>
            <person name="Mock T."/>
            <person name="Neilson J.A."/>
            <person name="Onodera N.T."/>
            <person name="Poole A.M."/>
            <person name="Pritham E.J."/>
            <person name="Richards T.A."/>
            <person name="Rocap G."/>
            <person name="Roy S.W."/>
            <person name="Sarai C."/>
            <person name="Schaack S."/>
            <person name="Shirato S."/>
            <person name="Slamovits C.H."/>
            <person name="Spencer D.F."/>
            <person name="Suzuki S."/>
            <person name="Worden A.Z."/>
            <person name="Zauner S."/>
            <person name="Barry K."/>
            <person name="Bell C."/>
            <person name="Bharti A.K."/>
            <person name="Crow J.A."/>
            <person name="Grimwood J."/>
            <person name="Kramer R."/>
            <person name="Lindquist E."/>
            <person name="Lucas S."/>
            <person name="Salamov A."/>
            <person name="McFadden G.I."/>
            <person name="Lane C.E."/>
            <person name="Keeling P.J."/>
            <person name="Gray M.W."/>
            <person name="Grigoriev I.V."/>
            <person name="Archibald J.M."/>
        </authorList>
    </citation>
    <scope>NUCLEOTIDE SEQUENCE</scope>
    <source>
        <strain evidence="5">CCMP2712</strain>
    </source>
</reference>
<dbReference type="RefSeq" id="XP_005825181.1">
    <property type="nucleotide sequence ID" value="XM_005825124.1"/>
</dbReference>
<dbReference type="InterPro" id="IPR005804">
    <property type="entry name" value="FA_desaturase_dom"/>
</dbReference>
<dbReference type="GO" id="GO:0016020">
    <property type="term" value="C:membrane"/>
    <property type="evidence" value="ECO:0007669"/>
    <property type="project" value="TreeGrafter"/>
</dbReference>
<dbReference type="GO" id="GO:0006629">
    <property type="term" value="P:lipid metabolic process"/>
    <property type="evidence" value="ECO:0007669"/>
    <property type="project" value="InterPro"/>
</dbReference>
<dbReference type="eggNOG" id="KOG4232">
    <property type="taxonomic scope" value="Eukaryota"/>
</dbReference>
<evidence type="ECO:0000313" key="5">
    <source>
        <dbReference type="Proteomes" id="UP000011087"/>
    </source>
</evidence>
<protein>
    <recommendedName>
        <fullName evidence="2">Fatty acid desaturase domain-containing protein</fullName>
    </recommendedName>
</protein>
<dbReference type="AlphaFoldDB" id="L1IPI2"/>
<keyword evidence="1" id="KW-0812">Transmembrane</keyword>
<name>L1IPI2_GUITC</name>
<dbReference type="HOGENOM" id="CLU_030320_2_0_1"/>
<keyword evidence="5" id="KW-1185">Reference proteome</keyword>
<dbReference type="Pfam" id="PF00487">
    <property type="entry name" value="FA_desaturase"/>
    <property type="match status" value="1"/>
</dbReference>
<reference evidence="3 5" key="1">
    <citation type="journal article" date="2012" name="Nature">
        <title>Algal genomes reveal evolutionary mosaicism and the fate of nucleomorphs.</title>
        <authorList>
            <consortium name="DOE Joint Genome Institute"/>
            <person name="Curtis B.A."/>
            <person name="Tanifuji G."/>
            <person name="Burki F."/>
            <person name="Gruber A."/>
            <person name="Irimia M."/>
            <person name="Maruyama S."/>
            <person name="Arias M.C."/>
            <person name="Ball S.G."/>
            <person name="Gile G.H."/>
            <person name="Hirakawa Y."/>
            <person name="Hopkins J.F."/>
            <person name="Kuo A."/>
            <person name="Rensing S.A."/>
            <person name="Schmutz J."/>
            <person name="Symeonidi A."/>
            <person name="Elias M."/>
            <person name="Eveleigh R.J."/>
            <person name="Herman E.K."/>
            <person name="Klute M.J."/>
            <person name="Nakayama T."/>
            <person name="Obornik M."/>
            <person name="Reyes-Prieto A."/>
            <person name="Armbrust E.V."/>
            <person name="Aves S.J."/>
            <person name="Beiko R.G."/>
            <person name="Coutinho P."/>
            <person name="Dacks J.B."/>
            <person name="Durnford D.G."/>
            <person name="Fast N.M."/>
            <person name="Green B.R."/>
            <person name="Grisdale C.J."/>
            <person name="Hempel F."/>
            <person name="Henrissat B."/>
            <person name="Hoppner M.P."/>
            <person name="Ishida K."/>
            <person name="Kim E."/>
            <person name="Koreny L."/>
            <person name="Kroth P.G."/>
            <person name="Liu Y."/>
            <person name="Malik S.B."/>
            <person name="Maier U.G."/>
            <person name="McRose D."/>
            <person name="Mock T."/>
            <person name="Neilson J.A."/>
            <person name="Onodera N.T."/>
            <person name="Poole A.M."/>
            <person name="Pritham E.J."/>
            <person name="Richards T.A."/>
            <person name="Rocap G."/>
            <person name="Roy S.W."/>
            <person name="Sarai C."/>
            <person name="Schaack S."/>
            <person name="Shirato S."/>
            <person name="Slamovits C.H."/>
            <person name="Spencer D.F."/>
            <person name="Suzuki S."/>
            <person name="Worden A.Z."/>
            <person name="Zauner S."/>
            <person name="Barry K."/>
            <person name="Bell C."/>
            <person name="Bharti A.K."/>
            <person name="Crow J.A."/>
            <person name="Grimwood J."/>
            <person name="Kramer R."/>
            <person name="Lindquist E."/>
            <person name="Lucas S."/>
            <person name="Salamov A."/>
            <person name="McFadden G.I."/>
            <person name="Lane C.E."/>
            <person name="Keeling P.J."/>
            <person name="Gray M.W."/>
            <person name="Grigoriev I.V."/>
            <person name="Archibald J.M."/>
        </authorList>
    </citation>
    <scope>NUCLEOTIDE SEQUENCE</scope>
    <source>
        <strain evidence="3 5">CCMP2712</strain>
    </source>
</reference>
<dbReference type="CDD" id="cd03506">
    <property type="entry name" value="Delta6-FADS-like"/>
    <property type="match status" value="1"/>
</dbReference>